<dbReference type="InterPro" id="IPR017941">
    <property type="entry name" value="Rieske_2Fe-2S"/>
</dbReference>
<evidence type="ECO:0000256" key="2">
    <source>
        <dbReference type="ARBA" id="ARBA00022723"/>
    </source>
</evidence>
<feature type="domain" description="Rieske" evidence="6">
    <location>
        <begin position="8"/>
        <end position="109"/>
    </location>
</feature>
<evidence type="ECO:0000313" key="7">
    <source>
        <dbReference type="EMBL" id="MEE2526580.1"/>
    </source>
</evidence>
<dbReference type="Gene3D" id="2.102.10.10">
    <property type="entry name" value="Rieske [2Fe-2S] iron-sulphur domain"/>
    <property type="match status" value="1"/>
</dbReference>
<dbReference type="Proteomes" id="UP001354971">
    <property type="component" value="Unassembled WGS sequence"/>
</dbReference>
<evidence type="ECO:0000259" key="6">
    <source>
        <dbReference type="PROSITE" id="PS51296"/>
    </source>
</evidence>
<organism evidence="7 8">
    <name type="scientific">Hyphobacterium lacteum</name>
    <dbReference type="NCBI Taxonomy" id="3116575"/>
    <lineage>
        <taxon>Bacteria</taxon>
        <taxon>Pseudomonadati</taxon>
        <taxon>Pseudomonadota</taxon>
        <taxon>Alphaproteobacteria</taxon>
        <taxon>Maricaulales</taxon>
        <taxon>Maricaulaceae</taxon>
        <taxon>Hyphobacterium</taxon>
    </lineage>
</organism>
<reference evidence="7 8" key="1">
    <citation type="submission" date="2024-01" db="EMBL/GenBank/DDBJ databases">
        <title>Hyphobacterium bacterium isolated from marine sediment.</title>
        <authorList>
            <person name="Zhao S."/>
        </authorList>
    </citation>
    <scope>NUCLEOTIDE SEQUENCE [LARGE SCALE GENOMIC DNA]</scope>
    <source>
        <strain evidence="8">HN65</strain>
    </source>
</reference>
<evidence type="ECO:0000313" key="8">
    <source>
        <dbReference type="Proteomes" id="UP001354971"/>
    </source>
</evidence>
<dbReference type="CDD" id="cd03467">
    <property type="entry name" value="Rieske"/>
    <property type="match status" value="1"/>
</dbReference>
<keyword evidence="1" id="KW-0001">2Fe-2S</keyword>
<evidence type="ECO:0000256" key="5">
    <source>
        <dbReference type="SAM" id="MobiDB-lite"/>
    </source>
</evidence>
<protein>
    <submittedName>
        <fullName evidence="7">Rieske (2Fe-2S) protein</fullName>
    </submittedName>
</protein>
<gene>
    <name evidence="7" type="ORF">V0U79_09390</name>
</gene>
<keyword evidence="8" id="KW-1185">Reference proteome</keyword>
<dbReference type="PANTHER" id="PTHR40261">
    <property type="match status" value="1"/>
</dbReference>
<evidence type="ECO:0000256" key="1">
    <source>
        <dbReference type="ARBA" id="ARBA00022714"/>
    </source>
</evidence>
<keyword evidence="3" id="KW-0408">Iron</keyword>
<accession>A0ABU7LRP3</accession>
<dbReference type="PANTHER" id="PTHR40261:SF1">
    <property type="entry name" value="RIESKE DOMAIN-CONTAINING PROTEIN"/>
    <property type="match status" value="1"/>
</dbReference>
<dbReference type="Pfam" id="PF00355">
    <property type="entry name" value="Rieske"/>
    <property type="match status" value="1"/>
</dbReference>
<dbReference type="RefSeq" id="WP_330199243.1">
    <property type="nucleotide sequence ID" value="NZ_JAZDRP010000005.1"/>
</dbReference>
<dbReference type="SUPFAM" id="SSF50022">
    <property type="entry name" value="ISP domain"/>
    <property type="match status" value="1"/>
</dbReference>
<comment type="caution">
    <text evidence="7">The sequence shown here is derived from an EMBL/GenBank/DDBJ whole genome shotgun (WGS) entry which is preliminary data.</text>
</comment>
<dbReference type="InterPro" id="IPR036922">
    <property type="entry name" value="Rieske_2Fe-2S_sf"/>
</dbReference>
<dbReference type="PROSITE" id="PS51296">
    <property type="entry name" value="RIESKE"/>
    <property type="match status" value="1"/>
</dbReference>
<evidence type="ECO:0000256" key="3">
    <source>
        <dbReference type="ARBA" id="ARBA00023004"/>
    </source>
</evidence>
<evidence type="ECO:0000256" key="4">
    <source>
        <dbReference type="ARBA" id="ARBA00023014"/>
    </source>
</evidence>
<dbReference type="EMBL" id="JAZDRP010000005">
    <property type="protein sequence ID" value="MEE2526580.1"/>
    <property type="molecule type" value="Genomic_DNA"/>
</dbReference>
<feature type="region of interest" description="Disordered" evidence="5">
    <location>
        <begin position="1"/>
        <end position="22"/>
    </location>
</feature>
<keyword evidence="4" id="KW-0411">Iron-sulfur</keyword>
<proteinExistence type="predicted"/>
<keyword evidence="2" id="KW-0479">Metal-binding</keyword>
<name>A0ABU7LRP3_9PROT</name>
<sequence length="110" mass="11738">MERPPTGTLLGRITDLPDPGGREADWEGEAPLFLVRKGDEIRCYVNICPHAGRALSLPDGRVFLTRDEDIICPIHGATFDVLTGSCTGGPAGDPLTAVAIRIDGDEIRVA</sequence>